<accession>A0ABS7F4W9</accession>
<sequence length="73" mass="8105">MPRHSFAVGQSVEFVPSKGDGNVPRGTYTVVRLLPNDGPDREYRVKSAADGHERVLRESQLRKGTATAPSLRW</sequence>
<evidence type="ECO:0000256" key="1">
    <source>
        <dbReference type="SAM" id="MobiDB-lite"/>
    </source>
</evidence>
<dbReference type="RefSeq" id="WP_220118458.1">
    <property type="nucleotide sequence ID" value="NZ_JAHZUY010000048.1"/>
</dbReference>
<comment type="caution">
    <text evidence="2">The sequence shown here is derived from an EMBL/GenBank/DDBJ whole genome shotgun (WGS) entry which is preliminary data.</text>
</comment>
<name>A0ABS7F4W9_9PROT</name>
<proteinExistence type="predicted"/>
<feature type="region of interest" description="Disordered" evidence="1">
    <location>
        <begin position="47"/>
        <end position="73"/>
    </location>
</feature>
<dbReference type="Proteomes" id="UP001519924">
    <property type="component" value="Unassembled WGS sequence"/>
</dbReference>
<organism evidence="2 3">
    <name type="scientific">Caldovatus aquaticus</name>
    <dbReference type="NCBI Taxonomy" id="2865671"/>
    <lineage>
        <taxon>Bacteria</taxon>
        <taxon>Pseudomonadati</taxon>
        <taxon>Pseudomonadota</taxon>
        <taxon>Alphaproteobacteria</taxon>
        <taxon>Acetobacterales</taxon>
        <taxon>Roseomonadaceae</taxon>
        <taxon>Caldovatus</taxon>
    </lineage>
</organism>
<dbReference type="EMBL" id="JAHZUY010000048">
    <property type="protein sequence ID" value="MBW8270671.1"/>
    <property type="molecule type" value="Genomic_DNA"/>
</dbReference>
<keyword evidence="3" id="KW-1185">Reference proteome</keyword>
<reference evidence="2 3" key="1">
    <citation type="submission" date="2021-08" db="EMBL/GenBank/DDBJ databases">
        <title>Caldovatus sediminis gen. nov., sp. nov., a moderately thermophilic bacterium isolated from a hot spring.</title>
        <authorList>
            <person name="Hu C.-J."/>
            <person name="Li W.-J."/>
            <person name="Xian W.-D."/>
        </authorList>
    </citation>
    <scope>NUCLEOTIDE SEQUENCE [LARGE SCALE GENOMIC DNA]</scope>
    <source>
        <strain evidence="2 3">SYSU G05006</strain>
    </source>
</reference>
<evidence type="ECO:0000313" key="2">
    <source>
        <dbReference type="EMBL" id="MBW8270671.1"/>
    </source>
</evidence>
<feature type="compositionally biased region" description="Basic and acidic residues" evidence="1">
    <location>
        <begin position="47"/>
        <end position="61"/>
    </location>
</feature>
<gene>
    <name evidence="2" type="ORF">K1J50_14395</name>
</gene>
<protein>
    <submittedName>
        <fullName evidence="2">Uncharacterized protein</fullName>
    </submittedName>
</protein>
<evidence type="ECO:0000313" key="3">
    <source>
        <dbReference type="Proteomes" id="UP001519924"/>
    </source>
</evidence>